<protein>
    <submittedName>
        <fullName evidence="1">Uncharacterized protein</fullName>
    </submittedName>
</protein>
<sequence length="96" mass="11262">MGCRSYEEFLAYTKSSYNNFVIPDDFAEAEQAISLQRQRKETDPDKSLFLNYRARAKNGEVRRLSTLGRYVEDDYYGDVFVVFVLPDDLSMGRKKR</sequence>
<keyword evidence="2" id="KW-1185">Reference proteome</keyword>
<gene>
    <name evidence="1" type="ORF">lacNasYZ03_06580</name>
</gene>
<organism evidence="1 2">
    <name type="scientific">Lactobacillus nasalidis</name>
    <dbReference type="NCBI Taxonomy" id="2797258"/>
    <lineage>
        <taxon>Bacteria</taxon>
        <taxon>Bacillati</taxon>
        <taxon>Bacillota</taxon>
        <taxon>Bacilli</taxon>
        <taxon>Lactobacillales</taxon>
        <taxon>Lactobacillaceae</taxon>
        <taxon>Lactobacillus</taxon>
    </lineage>
</organism>
<comment type="caution">
    <text evidence="1">The sequence shown here is derived from an EMBL/GenBank/DDBJ whole genome shotgun (WGS) entry which is preliminary data.</text>
</comment>
<reference evidence="2" key="1">
    <citation type="submission" date="2021-01" db="EMBL/GenBank/DDBJ databases">
        <title>Draft genome sequence of Nasalis larvatus strain YZ03.</title>
        <authorList>
            <person name="Suzuki-Hashido N."/>
            <person name="Tsuchida S."/>
            <person name="Hayakawa T."/>
        </authorList>
    </citation>
    <scope>NUCLEOTIDE SEQUENCE [LARGE SCALE GENOMIC DNA]</scope>
    <source>
        <strain evidence="2">YZ03</strain>
    </source>
</reference>
<proteinExistence type="predicted"/>
<accession>A0ABQ3W3T3</accession>
<evidence type="ECO:0000313" key="2">
    <source>
        <dbReference type="Proteomes" id="UP000616547"/>
    </source>
</evidence>
<dbReference type="EMBL" id="BOCI01000166">
    <property type="protein sequence ID" value="GHW00971.1"/>
    <property type="molecule type" value="Genomic_DNA"/>
</dbReference>
<dbReference type="Gene3D" id="3.30.450.20">
    <property type="entry name" value="PAS domain"/>
    <property type="match status" value="1"/>
</dbReference>
<dbReference type="RefSeq" id="WP_244660666.1">
    <property type="nucleotide sequence ID" value="NZ_BOCG01000181.1"/>
</dbReference>
<dbReference type="Proteomes" id="UP000616547">
    <property type="component" value="Unassembled WGS sequence"/>
</dbReference>
<evidence type="ECO:0000313" key="1">
    <source>
        <dbReference type="EMBL" id="GHW00971.1"/>
    </source>
</evidence>
<name>A0ABQ3W3T3_9LACO</name>